<accession>A0A0F3GLN2</accession>
<evidence type="ECO:0000313" key="2">
    <source>
        <dbReference type="EMBL" id="KJU82869.1"/>
    </source>
</evidence>
<evidence type="ECO:0000313" key="3">
    <source>
        <dbReference type="Proteomes" id="UP000033423"/>
    </source>
</evidence>
<name>A0A0F3GLN2_9BACT</name>
<dbReference type="EMBL" id="LACI01002137">
    <property type="protein sequence ID" value="KJU82869.1"/>
    <property type="molecule type" value="Genomic_DNA"/>
</dbReference>
<keyword evidence="3" id="KW-1185">Reference proteome</keyword>
<dbReference type="Gene3D" id="3.40.50.850">
    <property type="entry name" value="Isochorismatase-like"/>
    <property type="match status" value="1"/>
</dbReference>
<dbReference type="InterPro" id="IPR050993">
    <property type="entry name" value="Isochorismatase_domain"/>
</dbReference>
<comment type="caution">
    <text evidence="2">The sequence shown here is derived from an EMBL/GenBank/DDBJ whole genome shotgun (WGS) entry which is preliminary data.</text>
</comment>
<dbReference type="Proteomes" id="UP000033423">
    <property type="component" value="Unassembled WGS sequence"/>
</dbReference>
<dbReference type="SUPFAM" id="SSF52499">
    <property type="entry name" value="Isochorismatase-like hydrolases"/>
    <property type="match status" value="1"/>
</dbReference>
<reference evidence="2 3" key="1">
    <citation type="submission" date="2015-02" db="EMBL/GenBank/DDBJ databases">
        <title>Single-cell genomics of uncultivated deep-branching MTB reveals a conserved set of magnetosome genes.</title>
        <authorList>
            <person name="Kolinko S."/>
            <person name="Richter M."/>
            <person name="Glockner F.O."/>
            <person name="Brachmann A."/>
            <person name="Schuler D."/>
        </authorList>
    </citation>
    <scope>NUCLEOTIDE SEQUENCE [LARGE SCALE GENOMIC DNA]</scope>
    <source>
        <strain evidence="2">TM-1</strain>
    </source>
</reference>
<protein>
    <submittedName>
        <fullName evidence="2">Isochorismatase family protein</fullName>
    </submittedName>
</protein>
<sequence>MLVIIDIQDRLVAAVGDSELVIANALNLIECSRLHDMPVLITQQYPQGLGRTVQSLRDALPEVEYIDKTSFSCCKKVEFIEALKAVDRKTVILCGIETHICVLQTCVELLEMGYFVHVVRDCVASRSKDNKDTAIEYMRDAGAVITTTETVLFQVLKRAGTDNF</sequence>
<dbReference type="PANTHER" id="PTHR14119:SF3">
    <property type="entry name" value="ISOCHORISMATASE DOMAIN-CONTAINING PROTEIN 2"/>
    <property type="match status" value="1"/>
</dbReference>
<dbReference type="CDD" id="cd01012">
    <property type="entry name" value="YcaC_related"/>
    <property type="match status" value="1"/>
</dbReference>
<feature type="domain" description="Isochorismatase-like" evidence="1">
    <location>
        <begin position="1"/>
        <end position="149"/>
    </location>
</feature>
<dbReference type="PANTHER" id="PTHR14119">
    <property type="entry name" value="HYDROLASE"/>
    <property type="match status" value="1"/>
</dbReference>
<organism evidence="2 3">
    <name type="scientific">Candidatus Magnetobacterium bavaricum</name>
    <dbReference type="NCBI Taxonomy" id="29290"/>
    <lineage>
        <taxon>Bacteria</taxon>
        <taxon>Pseudomonadati</taxon>
        <taxon>Nitrospirota</taxon>
        <taxon>Thermodesulfovibrionia</taxon>
        <taxon>Thermodesulfovibrionales</taxon>
        <taxon>Candidatus Magnetobacteriaceae</taxon>
        <taxon>Candidatus Magnetobacterium</taxon>
    </lineage>
</organism>
<dbReference type="AlphaFoldDB" id="A0A0F3GLN2"/>
<evidence type="ECO:0000259" key="1">
    <source>
        <dbReference type="Pfam" id="PF00857"/>
    </source>
</evidence>
<dbReference type="Pfam" id="PF00857">
    <property type="entry name" value="Isochorismatase"/>
    <property type="match status" value="1"/>
</dbReference>
<feature type="non-terminal residue" evidence="2">
    <location>
        <position position="164"/>
    </location>
</feature>
<dbReference type="InterPro" id="IPR036380">
    <property type="entry name" value="Isochorismatase-like_sf"/>
</dbReference>
<dbReference type="InterPro" id="IPR000868">
    <property type="entry name" value="Isochorismatase-like_dom"/>
</dbReference>
<proteinExistence type="predicted"/>
<gene>
    <name evidence="2" type="ORF">MBAV_004934</name>
</gene>